<dbReference type="GO" id="GO:0003723">
    <property type="term" value="F:RNA binding"/>
    <property type="evidence" value="ECO:0007669"/>
    <property type="project" value="InterPro"/>
</dbReference>
<protein>
    <recommendedName>
        <fullName evidence="4">RNA-directed RNA polymerase 2a</fullName>
        <ecNumber evidence="3">2.7.7.48</ecNumber>
    </recommendedName>
</protein>
<organism evidence="11">
    <name type="scientific">Alfalfa mosaic virus</name>
    <name type="common">AMV</name>
    <dbReference type="NCBI Taxonomy" id="12321"/>
    <lineage>
        <taxon>Viruses</taxon>
        <taxon>Riboviria</taxon>
        <taxon>Orthornavirae</taxon>
        <taxon>Kitrinoviricota</taxon>
        <taxon>Alsuviricetes</taxon>
        <taxon>Martellivirales</taxon>
        <taxon>Bromoviridae</taxon>
        <taxon>Alfamovirus</taxon>
    </lineage>
</organism>
<dbReference type="InterPro" id="IPR001788">
    <property type="entry name" value="RNA-dep_RNA_pol_alsuvir"/>
</dbReference>
<evidence type="ECO:0000313" key="11">
    <source>
        <dbReference type="EMBL" id="QIQ53102.1"/>
    </source>
</evidence>
<proteinExistence type="predicted"/>
<evidence type="ECO:0000259" key="10">
    <source>
        <dbReference type="PROSITE" id="PS50507"/>
    </source>
</evidence>
<dbReference type="InterPro" id="IPR007094">
    <property type="entry name" value="RNA-dir_pol_PSvirus"/>
</dbReference>
<feature type="domain" description="RdRp catalytic" evidence="10">
    <location>
        <begin position="524"/>
        <end position="639"/>
    </location>
</feature>
<dbReference type="SUPFAM" id="SSF56672">
    <property type="entry name" value="DNA/RNA polymerases"/>
    <property type="match status" value="1"/>
</dbReference>
<sequence>MFTLLRCLGFGVSEPTDTSSSEYVPKNSVEEISNEVTELDSVDPSFQCYERILVSLMLVRKMTQAAEDFHKSFGGELDSPCCRVYRLYRHFVNEDDAPAWAIPNVVNEDSYDEYAYLQEELDAINNSFELLNEERELSEITDRLDALRFFPVFKTEALPVADVQEVKFISENIPVIDDLYYYSDENIPSELPSPLLDELGKLPEDLGPLNEIEDIKPVAAPITLLSEFRASDNAKPLDIVEIIPDVSLTKPYEAVISGNDWMTLGRMIPTAPIPTIRDVFFSGLSRHGSPEVIQNALDEFLPLHHSIDDKYFQEWVETSDKSLDVDPCRIDLSVFNNWQSSESCYEPRFKTGALSTRKGTQTEALLAIKKRNMNVPNLGQIYDVNSVANSVVNKFLTTVIDPDKLCMFPDFISEGEVSYFQDYIVGKNPDPELYSDPLGIRSIDSYKHMIKSVLKPVEDNSLHLERPMPATITYHDKDIVMSSSPIFLAAAARLMLVLRDKITIPSGKFHQLFSIDAEAFDASFHFKEIDFSKFDKSQNELHHLIQERLLKYLGIPNEFLTLWFNAHRKSRISDSKNGVFFNVDFQRRTGDALTYLGNTIVTLACLCHVYNLMDPNVKFVVASGDDSLIGTVEELPRDQEFLFTTLFNLEPKFPHNQPFICSKFLITMPTLSGSKVVLPIPNPLKLLIRLGSKKVNADIFDEWYQSWIDTIGVFDDHHVIRCVAAMTAHRYLRRPSLYLEAALESLGKIFASKTLCKECLFNEKHESNVKIKPRRVKKIPLGCQVKGTPSLMFS</sequence>
<dbReference type="GO" id="GO:0039690">
    <property type="term" value="P:positive stranded viral RNA replication"/>
    <property type="evidence" value="ECO:0007669"/>
    <property type="project" value="InterPro"/>
</dbReference>
<keyword evidence="6" id="KW-0808">Transferase</keyword>
<dbReference type="InterPro" id="IPR047309">
    <property type="entry name" value="Bromoviridae_RdRp"/>
</dbReference>
<dbReference type="GO" id="GO:0003968">
    <property type="term" value="F:RNA-directed RNA polymerase activity"/>
    <property type="evidence" value="ECO:0007669"/>
    <property type="project" value="UniProtKB-KW"/>
</dbReference>
<evidence type="ECO:0000256" key="9">
    <source>
        <dbReference type="ARBA" id="ARBA00022953"/>
    </source>
</evidence>
<keyword evidence="9" id="KW-0693">Viral RNA replication</keyword>
<evidence type="ECO:0000256" key="2">
    <source>
        <dbReference type="ARBA" id="ARBA00011754"/>
    </source>
</evidence>
<comment type="function">
    <text evidence="1">RNA-dependent RNA polymerase which replicates the viral genome composed of 3 RNA segments, RNA1, RNA2 and RNA3.</text>
</comment>
<dbReference type="EC" id="2.7.7.48" evidence="3"/>
<reference evidence="11" key="1">
    <citation type="submission" date="2019-05" db="EMBL/GenBank/DDBJ databases">
        <authorList>
            <person name="Li Z."/>
            <person name="Song S."/>
        </authorList>
    </citation>
    <scope>NUCLEOTIDE SEQUENCE</scope>
    <source>
        <strain evidence="11">AMV-Mint</strain>
    </source>
</reference>
<keyword evidence="7" id="KW-0548">Nucleotidyltransferase</keyword>
<dbReference type="PROSITE" id="PS50507">
    <property type="entry name" value="RDRP_SSRNA_POS"/>
    <property type="match status" value="1"/>
</dbReference>
<dbReference type="InterPro" id="IPR043502">
    <property type="entry name" value="DNA/RNA_pol_sf"/>
</dbReference>
<evidence type="ECO:0000256" key="5">
    <source>
        <dbReference type="ARBA" id="ARBA00022484"/>
    </source>
</evidence>
<keyword evidence="8" id="KW-0547">Nucleotide-binding</keyword>
<evidence type="ECO:0000256" key="4">
    <source>
        <dbReference type="ARBA" id="ARBA00018640"/>
    </source>
</evidence>
<evidence type="ECO:0000256" key="8">
    <source>
        <dbReference type="ARBA" id="ARBA00022741"/>
    </source>
</evidence>
<dbReference type="GO" id="GO:0000166">
    <property type="term" value="F:nucleotide binding"/>
    <property type="evidence" value="ECO:0007669"/>
    <property type="project" value="UniProtKB-KW"/>
</dbReference>
<evidence type="ECO:0000256" key="1">
    <source>
        <dbReference type="ARBA" id="ARBA00002542"/>
    </source>
</evidence>
<evidence type="ECO:0000256" key="6">
    <source>
        <dbReference type="ARBA" id="ARBA00022679"/>
    </source>
</evidence>
<evidence type="ECO:0000256" key="3">
    <source>
        <dbReference type="ARBA" id="ARBA00012494"/>
    </source>
</evidence>
<dbReference type="CDD" id="cd23252">
    <property type="entry name" value="Bromoviridae_RdRp"/>
    <property type="match status" value="1"/>
</dbReference>
<comment type="subunit">
    <text evidence="2">Interacts with replication protein 1a.</text>
</comment>
<dbReference type="GO" id="GO:0006351">
    <property type="term" value="P:DNA-templated transcription"/>
    <property type="evidence" value="ECO:0007669"/>
    <property type="project" value="InterPro"/>
</dbReference>
<dbReference type="Pfam" id="PF00978">
    <property type="entry name" value="RdRP_2"/>
    <property type="match status" value="1"/>
</dbReference>
<name>A0A6M3H6F8_AMV</name>
<dbReference type="EMBL" id="MK883820">
    <property type="protein sequence ID" value="QIQ53102.1"/>
    <property type="molecule type" value="Genomic_RNA"/>
</dbReference>
<keyword evidence="5" id="KW-0696">RNA-directed RNA polymerase</keyword>
<evidence type="ECO:0000256" key="7">
    <source>
        <dbReference type="ARBA" id="ARBA00022695"/>
    </source>
</evidence>
<accession>A0A6M3H6F8</accession>